<dbReference type="SUPFAM" id="SSF56281">
    <property type="entry name" value="Metallo-hydrolase/oxidoreductase"/>
    <property type="match status" value="1"/>
</dbReference>
<proteinExistence type="predicted"/>
<gene>
    <name evidence="2" type="ORF">BG258_06330</name>
</gene>
<dbReference type="PANTHER" id="PTHR11203:SF37">
    <property type="entry name" value="INTEGRATOR COMPLEX SUBUNIT 11"/>
    <property type="match status" value="1"/>
</dbReference>
<keyword evidence="2" id="KW-0378">Hydrolase</keyword>
<dbReference type="InterPro" id="IPR001279">
    <property type="entry name" value="Metallo-B-lactamas"/>
</dbReference>
<protein>
    <submittedName>
        <fullName evidence="2">Zn-dependent hydrolase</fullName>
    </submittedName>
</protein>
<evidence type="ECO:0000313" key="3">
    <source>
        <dbReference type="Proteomes" id="UP000094784"/>
    </source>
</evidence>
<feature type="domain" description="Metallo-beta-lactamase" evidence="1">
    <location>
        <begin position="14"/>
        <end position="195"/>
    </location>
</feature>
<reference evidence="2 3" key="1">
    <citation type="submission" date="2016-09" db="EMBL/GenBank/DDBJ databases">
        <title>Draft genome sequence of the soil isolate, Lysinibacillus fusiformis M5, a potential hypoxanthine producer.</title>
        <authorList>
            <person name="Gallegos-Monterrosa R."/>
            <person name="Maroti G."/>
            <person name="Balint B."/>
            <person name="Kovacs A.T."/>
        </authorList>
    </citation>
    <scope>NUCLEOTIDE SEQUENCE [LARGE SCALE GENOMIC DNA]</scope>
    <source>
        <strain evidence="2 3">M5</strain>
    </source>
</reference>
<organism evidence="2 3">
    <name type="scientific">Lysinibacillus fusiformis</name>
    <dbReference type="NCBI Taxonomy" id="28031"/>
    <lineage>
        <taxon>Bacteria</taxon>
        <taxon>Bacillati</taxon>
        <taxon>Bacillota</taxon>
        <taxon>Bacilli</taxon>
        <taxon>Bacillales</taxon>
        <taxon>Bacillaceae</taxon>
        <taxon>Lysinibacillus</taxon>
    </lineage>
</organism>
<dbReference type="RefSeq" id="WP_069480626.1">
    <property type="nucleotide sequence ID" value="NZ_KV766182.1"/>
</dbReference>
<comment type="caution">
    <text evidence="2">The sequence shown here is derived from an EMBL/GenBank/DDBJ whole genome shotgun (WGS) entry which is preliminary data.</text>
</comment>
<dbReference type="OrthoDB" id="9803916at2"/>
<dbReference type="EMBL" id="MECQ01000001">
    <property type="protein sequence ID" value="ODV55544.1"/>
    <property type="molecule type" value="Genomic_DNA"/>
</dbReference>
<dbReference type="GO" id="GO:0016787">
    <property type="term" value="F:hydrolase activity"/>
    <property type="evidence" value="ECO:0007669"/>
    <property type="project" value="UniProtKB-KW"/>
</dbReference>
<dbReference type="Gene3D" id="3.60.15.10">
    <property type="entry name" value="Ribonuclease Z/Hydroxyacylglutathione hydrolase-like"/>
    <property type="match status" value="2"/>
</dbReference>
<evidence type="ECO:0000259" key="1">
    <source>
        <dbReference type="SMART" id="SM00849"/>
    </source>
</evidence>
<accession>A0A1E4R510</accession>
<dbReference type="SMART" id="SM00849">
    <property type="entry name" value="Lactamase_B"/>
    <property type="match status" value="1"/>
</dbReference>
<dbReference type="PANTHER" id="PTHR11203">
    <property type="entry name" value="CLEAVAGE AND POLYADENYLATION SPECIFICITY FACTOR FAMILY MEMBER"/>
    <property type="match status" value="1"/>
</dbReference>
<dbReference type="AlphaFoldDB" id="A0A1E4R510"/>
<dbReference type="Gene3D" id="3.40.50.10890">
    <property type="match status" value="1"/>
</dbReference>
<dbReference type="InterPro" id="IPR050698">
    <property type="entry name" value="MBL"/>
</dbReference>
<dbReference type="Pfam" id="PF00753">
    <property type="entry name" value="Lactamase_B"/>
    <property type="match status" value="1"/>
</dbReference>
<dbReference type="GO" id="GO:0004521">
    <property type="term" value="F:RNA endonuclease activity"/>
    <property type="evidence" value="ECO:0007669"/>
    <property type="project" value="TreeGrafter"/>
</dbReference>
<dbReference type="InterPro" id="IPR036866">
    <property type="entry name" value="RibonucZ/Hydroxyglut_hydro"/>
</dbReference>
<evidence type="ECO:0000313" key="2">
    <source>
        <dbReference type="EMBL" id="ODV55544.1"/>
    </source>
</evidence>
<name>A0A1E4R510_9BACI</name>
<sequence length="356" mass="40927">MLNIEILGGVGEYGRNCFYIENHGKAILLDCGVMKNPQKTPPDLTPKHVEKLGAVFISHSHIDHVGALPLLEKMGYKGPVLMSHRTAQQLLQPIPHIRTFHPDSRGTWIRVNACLAFQWGYSGHLIGSVWYKIRFFDKMLFFSGDYVSDSYLLKATLPEDDGTIYDVAFIDSGHVEKCIDNREVLQKLLNYINEHPNSPFVFPSSFSGKTVDIVTYLAQQTSRAICVDTELQSLFKQYEEEPENIWPHRLVLQVGHKQCSDSNHALYFVREQDEARLEELAKEYPTAIFIPTGYSRQSFKQDVWNQPAKEFFYKTHPDYQDIISLSQSIHARQTIYFHSPHTNLETTFQKEEVNNG</sequence>
<dbReference type="Proteomes" id="UP000094784">
    <property type="component" value="Unassembled WGS sequence"/>
</dbReference>